<reference evidence="1" key="1">
    <citation type="submission" date="2022-02" db="EMBL/GenBank/DDBJ databases">
        <title>Plant Genome Project.</title>
        <authorList>
            <person name="Zhang R.-G."/>
        </authorList>
    </citation>
    <scope>NUCLEOTIDE SEQUENCE</scope>
    <source>
        <strain evidence="1">AT1</strain>
    </source>
</reference>
<name>A0ACC0NHC9_RHOML</name>
<sequence length="301" mass="33800">MMSFVVPIRGFKMFAYYDIEPDLITGCISDVVRLGAVEIHLDSLEQYVSLLSSTTIHTLRLDSHEYSLGFGQKYVYQASHPLDVNHFNDLDFLRANLFHNLPTFHELDLNGTVLNPHRNGSIEVATGAYYANQSQGRGVKAKGASTFLLKHFRNPSSNMRSGAKDDVAPLPISVFLVAGVLKDRSTKLLTETEARGLDDVIKIVLPQLERLELRLVSHGDPVAEMVDDDMGECRVILDAPRLMYMSLYSDFEVFFEVVDSPIVVTAQLHLGACARGCRFLSTRRIVILKRRRDMPGVFSTY</sequence>
<evidence type="ECO:0000313" key="2">
    <source>
        <dbReference type="Proteomes" id="UP001062846"/>
    </source>
</evidence>
<protein>
    <submittedName>
        <fullName evidence="1">Uncharacterized protein</fullName>
    </submittedName>
</protein>
<dbReference type="Proteomes" id="UP001062846">
    <property type="component" value="Chromosome 6"/>
</dbReference>
<proteinExistence type="predicted"/>
<gene>
    <name evidence="1" type="ORF">RHMOL_Rhmol06G0292100</name>
</gene>
<evidence type="ECO:0000313" key="1">
    <source>
        <dbReference type="EMBL" id="KAI8552757.1"/>
    </source>
</evidence>
<comment type="caution">
    <text evidence="1">The sequence shown here is derived from an EMBL/GenBank/DDBJ whole genome shotgun (WGS) entry which is preliminary data.</text>
</comment>
<accession>A0ACC0NHC9</accession>
<dbReference type="EMBL" id="CM046393">
    <property type="protein sequence ID" value="KAI8552757.1"/>
    <property type="molecule type" value="Genomic_DNA"/>
</dbReference>
<organism evidence="1 2">
    <name type="scientific">Rhododendron molle</name>
    <name type="common">Chinese azalea</name>
    <name type="synonym">Azalea mollis</name>
    <dbReference type="NCBI Taxonomy" id="49168"/>
    <lineage>
        <taxon>Eukaryota</taxon>
        <taxon>Viridiplantae</taxon>
        <taxon>Streptophyta</taxon>
        <taxon>Embryophyta</taxon>
        <taxon>Tracheophyta</taxon>
        <taxon>Spermatophyta</taxon>
        <taxon>Magnoliopsida</taxon>
        <taxon>eudicotyledons</taxon>
        <taxon>Gunneridae</taxon>
        <taxon>Pentapetalae</taxon>
        <taxon>asterids</taxon>
        <taxon>Ericales</taxon>
        <taxon>Ericaceae</taxon>
        <taxon>Ericoideae</taxon>
        <taxon>Rhodoreae</taxon>
        <taxon>Rhododendron</taxon>
    </lineage>
</organism>
<keyword evidence="2" id="KW-1185">Reference proteome</keyword>